<dbReference type="Gene3D" id="2.60.120.260">
    <property type="entry name" value="Galactose-binding domain-like"/>
    <property type="match status" value="2"/>
</dbReference>
<accession>A0A3M8DD73</accession>
<evidence type="ECO:0000313" key="9">
    <source>
        <dbReference type="Proteomes" id="UP000281915"/>
    </source>
</evidence>
<dbReference type="PANTHER" id="PTHR39083:SF1">
    <property type="entry name" value="CYCLIC DI-GMP-BINDING PROTEIN"/>
    <property type="match status" value="1"/>
</dbReference>
<evidence type="ECO:0000313" key="8">
    <source>
        <dbReference type="EMBL" id="RNB85521.1"/>
    </source>
</evidence>
<keyword evidence="2" id="KW-1003">Cell membrane</keyword>
<gene>
    <name evidence="8" type="ORF">EDM58_03045</name>
</gene>
<keyword evidence="4 6" id="KW-1133">Transmembrane helix</keyword>
<dbReference type="PANTHER" id="PTHR39083">
    <property type="entry name" value="CYCLIC DI-GMP-BINDING PROTEIN"/>
    <property type="match status" value="1"/>
</dbReference>
<sequence>MNKNWKPAFAVLTITALLFGEGIGHAYAQGAMAAPASQTQTAAASAPVYSFASLAKQKNAIYTSNGLGQTPGTVVRFINESITLGGVQGAADYYYSVPRTSIGANSYLEINFSHSELLLAARSTLTISVDDKPLKSIFLTKETAAAGSIRIPLGAEETSSGFHKLTISKQSELTDDLCDDQSNPANWVKIGRSSHVFIDSHATASSADLLQDFPLPFVEPGNLTEVYSTIVVPDAADADVVAAALRVATSLSAQTATHASIPILTESEWSSKGTLTHVIAIGGPEAWNGPLKTLVAEQGIAARDQKLGIDTFQMRINQSATAKLLMLVSRGKDANLEQSIHVLTDPALNKQLAGNQIVLQNVPALPGNQNKVGGQKLTLESAGYSDILLKQGEDSEQQVVMSLPSHWKVTGDVTLDLKLRVSPLLMQTEGSEKEKKPQQHLTVMINGVPHTVLLQELKAIDKNDGYLLRLPIDPSLLEEGNRTLNLAFSASLEGKEAACLPVRDSGKWVFVDKASALNVPHETPSLRSFQYWPSPLVQEQGLSQTAFLLPEKLTGTYLSHLSLLLNEMVDGKELQANAFTIFREPLQPQDLQKMAAYHVVAMGDLQQYPTLKAAQGQLLIHQPKTLERYHVINETTRFVAWIQPSLWNQQRTLTVFQSAEEGEAAFVHPTLLSHLKSAHDDGQIVVMSKSNEVFTIRVDDEGEETGLDKAVGNIPVWLIGVVLLVFLILLGIYIRMLKIEKKKAKRRG</sequence>
<name>A0A3M8DD73_9BACL</name>
<comment type="subcellular location">
    <subcellularLocation>
        <location evidence="1">Cell membrane</location>
        <topology evidence="1">Single-pass membrane protein</topology>
    </subcellularLocation>
</comment>
<keyword evidence="5 6" id="KW-0472">Membrane</keyword>
<evidence type="ECO:0000256" key="2">
    <source>
        <dbReference type="ARBA" id="ARBA00022475"/>
    </source>
</evidence>
<feature type="transmembrane region" description="Helical" evidence="6">
    <location>
        <begin position="714"/>
        <end position="737"/>
    </location>
</feature>
<proteinExistence type="predicted"/>
<comment type="caution">
    <text evidence="8">The sequence shown here is derived from an EMBL/GenBank/DDBJ whole genome shotgun (WGS) entry which is preliminary data.</text>
</comment>
<evidence type="ECO:0000256" key="3">
    <source>
        <dbReference type="ARBA" id="ARBA00022692"/>
    </source>
</evidence>
<evidence type="ECO:0000256" key="4">
    <source>
        <dbReference type="ARBA" id="ARBA00022989"/>
    </source>
</evidence>
<evidence type="ECO:0000256" key="7">
    <source>
        <dbReference type="SAM" id="SignalP"/>
    </source>
</evidence>
<dbReference type="Proteomes" id="UP000281915">
    <property type="component" value="Unassembled WGS sequence"/>
</dbReference>
<dbReference type="RefSeq" id="WP_122912033.1">
    <property type="nucleotide sequence ID" value="NZ_RHHT01000003.1"/>
</dbReference>
<evidence type="ECO:0008006" key="10">
    <source>
        <dbReference type="Google" id="ProtNLM"/>
    </source>
</evidence>
<keyword evidence="7" id="KW-0732">Signal</keyword>
<dbReference type="InterPro" id="IPR018513">
    <property type="entry name" value="Cell_synthase_bac"/>
</dbReference>
<evidence type="ECO:0000256" key="6">
    <source>
        <dbReference type="SAM" id="Phobius"/>
    </source>
</evidence>
<keyword evidence="3 6" id="KW-0812">Transmembrane</keyword>
<evidence type="ECO:0000256" key="5">
    <source>
        <dbReference type="ARBA" id="ARBA00023136"/>
    </source>
</evidence>
<evidence type="ECO:0000256" key="1">
    <source>
        <dbReference type="ARBA" id="ARBA00004162"/>
    </source>
</evidence>
<dbReference type="AlphaFoldDB" id="A0A3M8DD73"/>
<organism evidence="8 9">
    <name type="scientific">Brevibacillus panacihumi</name>
    <dbReference type="NCBI Taxonomy" id="497735"/>
    <lineage>
        <taxon>Bacteria</taxon>
        <taxon>Bacillati</taxon>
        <taxon>Bacillota</taxon>
        <taxon>Bacilli</taxon>
        <taxon>Bacillales</taxon>
        <taxon>Paenibacillaceae</taxon>
        <taxon>Brevibacillus</taxon>
    </lineage>
</organism>
<dbReference type="GO" id="GO:0005886">
    <property type="term" value="C:plasma membrane"/>
    <property type="evidence" value="ECO:0007669"/>
    <property type="project" value="UniProtKB-SubCell"/>
</dbReference>
<feature type="chain" id="PRO_5018312095" description="Cellulose biosynthesis cyclic di-GMP-binding regulatory protein BcsB" evidence="7">
    <location>
        <begin position="29"/>
        <end position="748"/>
    </location>
</feature>
<dbReference type="GO" id="GO:0006011">
    <property type="term" value="P:UDP-alpha-D-glucose metabolic process"/>
    <property type="evidence" value="ECO:0007669"/>
    <property type="project" value="InterPro"/>
</dbReference>
<dbReference type="EMBL" id="RHHT01000003">
    <property type="protein sequence ID" value="RNB85521.1"/>
    <property type="molecule type" value="Genomic_DNA"/>
</dbReference>
<reference evidence="8 9" key="1">
    <citation type="submission" date="2018-10" db="EMBL/GenBank/DDBJ databases">
        <title>Phylogenomics of Brevibacillus.</title>
        <authorList>
            <person name="Dunlap C."/>
        </authorList>
    </citation>
    <scope>NUCLEOTIDE SEQUENCE [LARGE SCALE GENOMIC DNA]</scope>
    <source>
        <strain evidence="8 9">JCM 15085</strain>
    </source>
</reference>
<dbReference type="Pfam" id="PF03170">
    <property type="entry name" value="BcsB"/>
    <property type="match status" value="2"/>
</dbReference>
<protein>
    <recommendedName>
        <fullName evidence="10">Cellulose biosynthesis cyclic di-GMP-binding regulatory protein BcsB</fullName>
    </recommendedName>
</protein>
<feature type="signal peptide" evidence="7">
    <location>
        <begin position="1"/>
        <end position="28"/>
    </location>
</feature>